<dbReference type="AlphaFoldDB" id="A0A318J4X6"/>
<dbReference type="InterPro" id="IPR050109">
    <property type="entry name" value="HTH-type_TetR-like_transc_reg"/>
</dbReference>
<dbReference type="InterPro" id="IPR001647">
    <property type="entry name" value="HTH_TetR"/>
</dbReference>
<evidence type="ECO:0000256" key="2">
    <source>
        <dbReference type="PROSITE-ProRule" id="PRU00335"/>
    </source>
</evidence>
<evidence type="ECO:0000256" key="1">
    <source>
        <dbReference type="ARBA" id="ARBA00023125"/>
    </source>
</evidence>
<evidence type="ECO:0000313" key="5">
    <source>
        <dbReference type="Proteomes" id="UP000247792"/>
    </source>
</evidence>
<dbReference type="PANTHER" id="PTHR30055:SF187">
    <property type="entry name" value="TRANSCRIPTIONAL REGULATORY PROTEIN"/>
    <property type="match status" value="1"/>
</dbReference>
<dbReference type="PANTHER" id="PTHR30055">
    <property type="entry name" value="HTH-TYPE TRANSCRIPTIONAL REGULATOR RUTR"/>
    <property type="match status" value="1"/>
</dbReference>
<dbReference type="InterPro" id="IPR009057">
    <property type="entry name" value="Homeodomain-like_sf"/>
</dbReference>
<reference evidence="4 5" key="1">
    <citation type="submission" date="2018-05" db="EMBL/GenBank/DDBJ databases">
        <title>Genomic Encyclopedia of Type Strains, Phase IV (KMG-IV): sequencing the most valuable type-strain genomes for metagenomic binning, comparative biology and taxonomic classification.</title>
        <authorList>
            <person name="Goeker M."/>
        </authorList>
    </citation>
    <scope>NUCLEOTIDE SEQUENCE [LARGE SCALE GENOMIC DNA]</scope>
    <source>
        <strain evidence="4 5">DSM 19792</strain>
    </source>
</reference>
<name>A0A318J4X6_9BURK</name>
<evidence type="ECO:0000259" key="3">
    <source>
        <dbReference type="PROSITE" id="PS50977"/>
    </source>
</evidence>
<gene>
    <name evidence="4" type="ORF">DFR42_10738</name>
</gene>
<dbReference type="OrthoDB" id="70491at2"/>
<dbReference type="Gene3D" id="1.10.357.10">
    <property type="entry name" value="Tetracycline Repressor, domain 2"/>
    <property type="match status" value="1"/>
</dbReference>
<dbReference type="Pfam" id="PF00440">
    <property type="entry name" value="TetR_N"/>
    <property type="match status" value="1"/>
</dbReference>
<dbReference type="InterPro" id="IPR036271">
    <property type="entry name" value="Tet_transcr_reg_TetR-rel_C_sf"/>
</dbReference>
<proteinExistence type="predicted"/>
<dbReference type="RefSeq" id="WP_110256624.1">
    <property type="nucleotide sequence ID" value="NZ_QJKB01000007.1"/>
</dbReference>
<evidence type="ECO:0000313" key="4">
    <source>
        <dbReference type="EMBL" id="PXX41387.1"/>
    </source>
</evidence>
<organism evidence="4 5">
    <name type="scientific">Undibacterium pigrum</name>
    <dbReference type="NCBI Taxonomy" id="401470"/>
    <lineage>
        <taxon>Bacteria</taxon>
        <taxon>Pseudomonadati</taxon>
        <taxon>Pseudomonadota</taxon>
        <taxon>Betaproteobacteria</taxon>
        <taxon>Burkholderiales</taxon>
        <taxon>Oxalobacteraceae</taxon>
        <taxon>Undibacterium</taxon>
    </lineage>
</organism>
<dbReference type="SUPFAM" id="SSF46689">
    <property type="entry name" value="Homeodomain-like"/>
    <property type="match status" value="1"/>
</dbReference>
<protein>
    <submittedName>
        <fullName evidence="4">TetR family transcriptional regulator</fullName>
    </submittedName>
</protein>
<dbReference type="GO" id="GO:0000976">
    <property type="term" value="F:transcription cis-regulatory region binding"/>
    <property type="evidence" value="ECO:0007669"/>
    <property type="project" value="TreeGrafter"/>
</dbReference>
<accession>A0A318J4X6</accession>
<feature type="DNA-binding region" description="H-T-H motif" evidence="2">
    <location>
        <begin position="39"/>
        <end position="58"/>
    </location>
</feature>
<comment type="caution">
    <text evidence="4">The sequence shown here is derived from an EMBL/GenBank/DDBJ whole genome shotgun (WGS) entry which is preliminary data.</text>
</comment>
<keyword evidence="5" id="KW-1185">Reference proteome</keyword>
<sequence length="209" mass="23327">MSTADILERNYPGRRAQLKRDILLGALACFNQHGLELTTIEIIKLHCDTSVGNIYHHFGSKEGLAAALFFSALDDQARLLGEYLQKADTAQEGVAAIVGSYVDWVTEQPELARFQYQARAAIAKGPQADELVAKNRSRNKNIFSWWSAPERHAHIKHIPADLLPSLLIGQAENYCRAWLSGRIPTSPKKYRAYLTQAAWLSLAITPDVK</sequence>
<dbReference type="EMBL" id="QJKB01000007">
    <property type="protein sequence ID" value="PXX41387.1"/>
    <property type="molecule type" value="Genomic_DNA"/>
</dbReference>
<dbReference type="PROSITE" id="PS50977">
    <property type="entry name" value="HTH_TETR_2"/>
    <property type="match status" value="1"/>
</dbReference>
<feature type="domain" description="HTH tetR-type" evidence="3">
    <location>
        <begin position="16"/>
        <end position="76"/>
    </location>
</feature>
<dbReference type="GO" id="GO:0003700">
    <property type="term" value="F:DNA-binding transcription factor activity"/>
    <property type="evidence" value="ECO:0007669"/>
    <property type="project" value="TreeGrafter"/>
</dbReference>
<dbReference type="SUPFAM" id="SSF48498">
    <property type="entry name" value="Tetracyclin repressor-like, C-terminal domain"/>
    <property type="match status" value="1"/>
</dbReference>
<keyword evidence="1 2" id="KW-0238">DNA-binding</keyword>
<dbReference type="Proteomes" id="UP000247792">
    <property type="component" value="Unassembled WGS sequence"/>
</dbReference>